<dbReference type="RefSeq" id="WP_134357457.1">
    <property type="nucleotide sequence ID" value="NZ_CP038033.1"/>
</dbReference>
<dbReference type="PANTHER" id="PTHR43547:SF2">
    <property type="entry name" value="HYBRID SIGNAL TRANSDUCTION HISTIDINE KINASE C"/>
    <property type="match status" value="1"/>
</dbReference>
<dbReference type="GO" id="GO:0000155">
    <property type="term" value="F:phosphorelay sensor kinase activity"/>
    <property type="evidence" value="ECO:0007669"/>
    <property type="project" value="InterPro"/>
</dbReference>
<dbReference type="InterPro" id="IPR004358">
    <property type="entry name" value="Sig_transdc_His_kin-like_C"/>
</dbReference>
<dbReference type="InterPro" id="IPR001789">
    <property type="entry name" value="Sig_transdc_resp-reg_receiver"/>
</dbReference>
<dbReference type="SUPFAM" id="SSF47384">
    <property type="entry name" value="Homodimeric domain of signal transducing histidine kinase"/>
    <property type="match status" value="1"/>
</dbReference>
<dbReference type="EMBL" id="CP038033">
    <property type="protein sequence ID" value="QBQ54302.1"/>
    <property type="molecule type" value="Genomic_DNA"/>
</dbReference>
<dbReference type="InterPro" id="IPR005467">
    <property type="entry name" value="His_kinase_dom"/>
</dbReference>
<evidence type="ECO:0000256" key="8">
    <source>
        <dbReference type="PROSITE-ProRule" id="PRU00169"/>
    </source>
</evidence>
<dbReference type="OrthoDB" id="5563233at2"/>
<dbReference type="CDD" id="cd17546">
    <property type="entry name" value="REC_hyHK_CKI1_RcsC-like"/>
    <property type="match status" value="1"/>
</dbReference>
<keyword evidence="6" id="KW-0902">Two-component regulatory system</keyword>
<proteinExistence type="predicted"/>
<keyword evidence="5" id="KW-0418">Kinase</keyword>
<dbReference type="Pfam" id="PF00072">
    <property type="entry name" value="Response_reg"/>
    <property type="match status" value="2"/>
</dbReference>
<dbReference type="SMART" id="SM00387">
    <property type="entry name" value="HATPase_c"/>
    <property type="match status" value="1"/>
</dbReference>
<evidence type="ECO:0000313" key="11">
    <source>
        <dbReference type="EMBL" id="QBQ54302.1"/>
    </source>
</evidence>
<feature type="domain" description="Histidine kinase" evidence="9">
    <location>
        <begin position="177"/>
        <end position="395"/>
    </location>
</feature>
<dbReference type="PROSITE" id="PS50110">
    <property type="entry name" value="RESPONSE_REGULATORY"/>
    <property type="match status" value="2"/>
</dbReference>
<evidence type="ECO:0000313" key="12">
    <source>
        <dbReference type="Proteomes" id="UP000294325"/>
    </source>
</evidence>
<dbReference type="CDD" id="cd16922">
    <property type="entry name" value="HATPase_EvgS-ArcB-TorS-like"/>
    <property type="match status" value="1"/>
</dbReference>
<dbReference type="SMART" id="SM00388">
    <property type="entry name" value="HisKA"/>
    <property type="match status" value="1"/>
</dbReference>
<dbReference type="EC" id="2.7.13.3" evidence="2"/>
<dbReference type="FunFam" id="3.30.565.10:FF:000006">
    <property type="entry name" value="Sensor histidine kinase WalK"/>
    <property type="match status" value="1"/>
</dbReference>
<evidence type="ECO:0000256" key="2">
    <source>
        <dbReference type="ARBA" id="ARBA00012438"/>
    </source>
</evidence>
<evidence type="ECO:0000256" key="1">
    <source>
        <dbReference type="ARBA" id="ARBA00000085"/>
    </source>
</evidence>
<sequence>MIMTPANPVCFLLVDDREENLLALEALLRREGLVLQKVCSGPDALEVLLKHEVALAFIDVQMPGMDGFELAELMRGAERTRRVPIIFLTAENADQQRRFRGYEAGAVDFLHKPLEPDILKSKAEVFFELACQRQEVIRQRDALQIVNEENARLLKESRQYAQALKETVRRKDEFLAILSHELRNPLAPIRNAVQILNRQGLDDATVQAARNLIERQSQHMVRLVDDLLDASRIARGKLELRREVVALAAVVEQAVEMAQPHIKSAGHDLTLLLPPQPLFLDADPARLAQVISNLLQNACKYTEKGGRIWLAAKRAGSDVVVSVKDTGIGISPEHLSQLFEMFSQMESSFQRSQGGLGIGLSLVKGLVEMHGGTVEARSEGFGKGSEFIVRLPVIPVPQAPLSESGDDSKAAAAHRILLADDHMGCAESLALLLRLHGNEVEMAHDGFEAVEAAERYRPSVVLLDIGMPKLNGYEACRRIREQAWGKDMVIVAMTGWGQEEDRRRSKEAGFNGHLLKPVDYAALEEFLASTA</sequence>
<dbReference type="GO" id="GO:0005886">
    <property type="term" value="C:plasma membrane"/>
    <property type="evidence" value="ECO:0007669"/>
    <property type="project" value="UniProtKB-ARBA"/>
</dbReference>
<dbReference type="InterPro" id="IPR003594">
    <property type="entry name" value="HATPase_dom"/>
</dbReference>
<dbReference type="SMART" id="SM00448">
    <property type="entry name" value="REC"/>
    <property type="match status" value="2"/>
</dbReference>
<feature type="domain" description="Response regulatory" evidence="10">
    <location>
        <begin position="10"/>
        <end position="127"/>
    </location>
</feature>
<keyword evidence="7" id="KW-0472">Membrane</keyword>
<evidence type="ECO:0000256" key="7">
    <source>
        <dbReference type="ARBA" id="ARBA00023136"/>
    </source>
</evidence>
<dbReference type="KEGG" id="nwr:E3U44_07115"/>
<evidence type="ECO:0000256" key="6">
    <source>
        <dbReference type="ARBA" id="ARBA00023012"/>
    </source>
</evidence>
<dbReference type="InterPro" id="IPR003661">
    <property type="entry name" value="HisK_dim/P_dom"/>
</dbReference>
<dbReference type="PANTHER" id="PTHR43547">
    <property type="entry name" value="TWO-COMPONENT HISTIDINE KINASE"/>
    <property type="match status" value="1"/>
</dbReference>
<dbReference type="SUPFAM" id="SSF52172">
    <property type="entry name" value="CheY-like"/>
    <property type="match status" value="2"/>
</dbReference>
<dbReference type="Gene3D" id="1.10.287.130">
    <property type="match status" value="1"/>
</dbReference>
<comment type="catalytic activity">
    <reaction evidence="1">
        <text>ATP + protein L-histidine = ADP + protein N-phospho-L-histidine.</text>
        <dbReference type="EC" id="2.7.13.3"/>
    </reaction>
</comment>
<dbReference type="SUPFAM" id="SSF55874">
    <property type="entry name" value="ATPase domain of HSP90 chaperone/DNA topoisomerase II/histidine kinase"/>
    <property type="match status" value="1"/>
</dbReference>
<keyword evidence="12" id="KW-1185">Reference proteome</keyword>
<feature type="modified residue" description="4-aspartylphosphate" evidence="8">
    <location>
        <position position="464"/>
    </location>
</feature>
<dbReference type="AlphaFoldDB" id="A0A4P7C0F3"/>
<organism evidence="11 12">
    <name type="scientific">Nitrosococcus wardiae</name>
    <dbReference type="NCBI Taxonomy" id="1814290"/>
    <lineage>
        <taxon>Bacteria</taxon>
        <taxon>Pseudomonadati</taxon>
        <taxon>Pseudomonadota</taxon>
        <taxon>Gammaproteobacteria</taxon>
        <taxon>Chromatiales</taxon>
        <taxon>Chromatiaceae</taxon>
        <taxon>Nitrosococcus</taxon>
    </lineage>
</organism>
<dbReference type="FunFam" id="1.10.287.130:FF:000001">
    <property type="entry name" value="Two-component sensor histidine kinase"/>
    <property type="match status" value="1"/>
</dbReference>
<feature type="domain" description="Response regulatory" evidence="10">
    <location>
        <begin position="415"/>
        <end position="531"/>
    </location>
</feature>
<keyword evidence="3 8" id="KW-0597">Phosphoprotein</keyword>
<dbReference type="Pfam" id="PF02518">
    <property type="entry name" value="HATPase_c"/>
    <property type="match status" value="1"/>
</dbReference>
<dbReference type="Proteomes" id="UP000294325">
    <property type="component" value="Chromosome"/>
</dbReference>
<dbReference type="CDD" id="cd17580">
    <property type="entry name" value="REC_2_DhkD-like"/>
    <property type="match status" value="1"/>
</dbReference>
<name>A0A4P7C0F3_9GAMM</name>
<dbReference type="Pfam" id="PF00512">
    <property type="entry name" value="HisKA"/>
    <property type="match status" value="1"/>
</dbReference>
<reference evidence="11 12" key="1">
    <citation type="submission" date="2019-03" db="EMBL/GenBank/DDBJ databases">
        <title>The genome sequence of Nitrosococcus wardiae strain D1FHST reveals the archetypal metabolic capacity of ammonia-oxidizing Gammaproteobacteria.</title>
        <authorList>
            <person name="Wang L."/>
            <person name="Lim C.K."/>
            <person name="Hanson T.E."/>
            <person name="Dang H."/>
            <person name="Klotz M.G."/>
        </authorList>
    </citation>
    <scope>NUCLEOTIDE SEQUENCE [LARGE SCALE GENOMIC DNA]</scope>
    <source>
        <strain evidence="11 12">D1FHS</strain>
    </source>
</reference>
<protein>
    <recommendedName>
        <fullName evidence="2">histidine kinase</fullName>
        <ecNumber evidence="2">2.7.13.3</ecNumber>
    </recommendedName>
</protein>
<evidence type="ECO:0000259" key="9">
    <source>
        <dbReference type="PROSITE" id="PS50109"/>
    </source>
</evidence>
<dbReference type="InterPro" id="IPR011006">
    <property type="entry name" value="CheY-like_superfamily"/>
</dbReference>
<evidence type="ECO:0000256" key="3">
    <source>
        <dbReference type="ARBA" id="ARBA00022553"/>
    </source>
</evidence>
<accession>A0A4P7C0F3</accession>
<dbReference type="InterPro" id="IPR036890">
    <property type="entry name" value="HATPase_C_sf"/>
</dbReference>
<evidence type="ECO:0000256" key="4">
    <source>
        <dbReference type="ARBA" id="ARBA00022679"/>
    </source>
</evidence>
<feature type="modified residue" description="4-aspartylphosphate" evidence="8">
    <location>
        <position position="59"/>
    </location>
</feature>
<dbReference type="Gene3D" id="3.40.50.2300">
    <property type="match status" value="2"/>
</dbReference>
<dbReference type="PROSITE" id="PS50109">
    <property type="entry name" value="HIS_KIN"/>
    <property type="match status" value="1"/>
</dbReference>
<gene>
    <name evidence="11" type="ORF">E3U44_07115</name>
</gene>
<dbReference type="InterPro" id="IPR036097">
    <property type="entry name" value="HisK_dim/P_sf"/>
</dbReference>
<dbReference type="Gene3D" id="3.30.565.10">
    <property type="entry name" value="Histidine kinase-like ATPase, C-terminal domain"/>
    <property type="match status" value="1"/>
</dbReference>
<evidence type="ECO:0000259" key="10">
    <source>
        <dbReference type="PROSITE" id="PS50110"/>
    </source>
</evidence>
<dbReference type="CDD" id="cd00082">
    <property type="entry name" value="HisKA"/>
    <property type="match status" value="1"/>
</dbReference>
<dbReference type="PRINTS" id="PR00344">
    <property type="entry name" value="BCTRLSENSOR"/>
</dbReference>
<keyword evidence="4" id="KW-0808">Transferase</keyword>
<evidence type="ECO:0000256" key="5">
    <source>
        <dbReference type="ARBA" id="ARBA00022777"/>
    </source>
</evidence>